<dbReference type="NCBIfam" id="NF008932">
    <property type="entry name" value="PRK12289.1"/>
    <property type="match status" value="1"/>
</dbReference>
<dbReference type="GO" id="GO:0019843">
    <property type="term" value="F:rRNA binding"/>
    <property type="evidence" value="ECO:0007669"/>
    <property type="project" value="UniProtKB-KW"/>
</dbReference>
<dbReference type="CDD" id="cd01854">
    <property type="entry name" value="YjeQ_EngC"/>
    <property type="match status" value="1"/>
</dbReference>
<sequence length="373" mass="42106">MSCSEEGDILEANKDLVGTVVAVQANFYQVKLDTKNDLVKKTTENFTQLLCTRRSRLKKIGQKVMVGDRVVIEDPDWAGGRGAVAEVLPRTTELDRPPVANANQVMLVFAMAEPDLDPIALTRFLVKAESTGLEVCLCLNKCDLVTPEQIKKWRNKISQWGYNPFFISVETYAGLGIAKDNSVSLWEKLKNKITVISGPSGVGKSSLINYLIPHVNLRVAAVSGKLSRGRHTTRHVELFELPTGGLLADTPGFNQPQLECEPLELGYLFPEVRQYLTAGSCQFSDCLHRDEPNCVVRGDWDRYEYYLMFLEEAIAHQEALQQKPDVESNWKAKIKSGGEQKLEPKLVSKKYRRSSRRLQHQQLQDLCEEFDEF</sequence>
<evidence type="ECO:0000256" key="2">
    <source>
        <dbReference type="ARBA" id="ARBA00023134"/>
    </source>
</evidence>
<dbReference type="GO" id="GO:0042274">
    <property type="term" value="P:ribosomal small subunit biogenesis"/>
    <property type="evidence" value="ECO:0007669"/>
    <property type="project" value="UniProtKB-UniRule"/>
</dbReference>
<dbReference type="GO" id="GO:0003924">
    <property type="term" value="F:GTPase activity"/>
    <property type="evidence" value="ECO:0007669"/>
    <property type="project" value="UniProtKB-UniRule"/>
</dbReference>
<organism evidence="6 7">
    <name type="scientific">Okeania hirsuta</name>
    <dbReference type="NCBI Taxonomy" id="1458930"/>
    <lineage>
        <taxon>Bacteria</taxon>
        <taxon>Bacillati</taxon>
        <taxon>Cyanobacteriota</taxon>
        <taxon>Cyanophyceae</taxon>
        <taxon>Oscillatoriophycideae</taxon>
        <taxon>Oscillatoriales</taxon>
        <taxon>Microcoleaceae</taxon>
        <taxon>Okeania</taxon>
    </lineage>
</organism>
<evidence type="ECO:0000313" key="6">
    <source>
        <dbReference type="EMBL" id="RQH49880.1"/>
    </source>
</evidence>
<dbReference type="SUPFAM" id="SSF50249">
    <property type="entry name" value="Nucleic acid-binding proteins"/>
    <property type="match status" value="1"/>
</dbReference>
<comment type="subunit">
    <text evidence="3">Monomer. Associates with 30S ribosomal subunit, binds 16S rRNA.</text>
</comment>
<feature type="binding site" evidence="3">
    <location>
        <position position="281"/>
    </location>
    <ligand>
        <name>Zn(2+)</name>
        <dbReference type="ChEBI" id="CHEBI:29105"/>
    </ligand>
</feature>
<dbReference type="GO" id="GO:0046872">
    <property type="term" value="F:metal ion binding"/>
    <property type="evidence" value="ECO:0007669"/>
    <property type="project" value="UniProtKB-KW"/>
</dbReference>
<keyword evidence="3" id="KW-0690">Ribosome biogenesis</keyword>
<comment type="cofactor">
    <cofactor evidence="3">
        <name>Zn(2+)</name>
        <dbReference type="ChEBI" id="CHEBI:29105"/>
    </cofactor>
    <text evidence="3">Binds 1 zinc ion per subunit.</text>
</comment>
<keyword evidence="3" id="KW-0378">Hydrolase</keyword>
<keyword evidence="7" id="KW-1185">Reference proteome</keyword>
<feature type="binding site" evidence="3">
    <location>
        <position position="288"/>
    </location>
    <ligand>
        <name>Zn(2+)</name>
        <dbReference type="ChEBI" id="CHEBI:29105"/>
    </ligand>
</feature>
<keyword evidence="3" id="KW-0699">rRNA-binding</keyword>
<evidence type="ECO:0000259" key="4">
    <source>
        <dbReference type="PROSITE" id="PS50936"/>
    </source>
</evidence>
<dbReference type="Gene3D" id="2.40.50.140">
    <property type="entry name" value="Nucleic acid-binding proteins"/>
    <property type="match status" value="1"/>
</dbReference>
<dbReference type="InterPro" id="IPR012340">
    <property type="entry name" value="NA-bd_OB-fold"/>
</dbReference>
<dbReference type="PROSITE" id="PS51721">
    <property type="entry name" value="G_CP"/>
    <property type="match status" value="1"/>
</dbReference>
<evidence type="ECO:0000256" key="3">
    <source>
        <dbReference type="HAMAP-Rule" id="MF_01820"/>
    </source>
</evidence>
<reference evidence="6 7" key="1">
    <citation type="journal article" date="2018" name="ACS Chem. Biol.">
        <title>Ketoreductase domain dysfunction expands chemodiversity: malyngamide biosynthesis in the cyanobacterium Okeania hirsuta.</title>
        <authorList>
            <person name="Moss N.A."/>
            <person name="Leao T."/>
            <person name="Rankin M."/>
            <person name="McCullough T.M."/>
            <person name="Qu P."/>
            <person name="Korobeynikov A."/>
            <person name="Smith J.L."/>
            <person name="Gerwick L."/>
            <person name="Gerwick W.H."/>
        </authorList>
    </citation>
    <scope>NUCLEOTIDE SEQUENCE [LARGE SCALE GENOMIC DNA]</scope>
    <source>
        <strain evidence="6 7">PAB10Feb10-1</strain>
    </source>
</reference>
<dbReference type="RefSeq" id="WP_124142651.1">
    <property type="nucleotide sequence ID" value="NZ_CAWOKI010000001.1"/>
</dbReference>
<feature type="binding site" evidence="3">
    <location>
        <position position="286"/>
    </location>
    <ligand>
        <name>Zn(2+)</name>
        <dbReference type="ChEBI" id="CHEBI:29105"/>
    </ligand>
</feature>
<feature type="binding site" evidence="3">
    <location>
        <position position="294"/>
    </location>
    <ligand>
        <name>Zn(2+)</name>
        <dbReference type="ChEBI" id="CHEBI:29105"/>
    </ligand>
</feature>
<dbReference type="Proteomes" id="UP000269154">
    <property type="component" value="Unassembled WGS sequence"/>
</dbReference>
<dbReference type="InterPro" id="IPR030378">
    <property type="entry name" value="G_CP_dom"/>
</dbReference>
<comment type="function">
    <text evidence="3">One of several proteins that assist in the late maturation steps of the functional core of the 30S ribosomal subunit. Helps release RbfA from mature subunits. May play a role in the assembly of ribosomal proteins into the subunit. Circularly permuted GTPase that catalyzes slow GTP hydrolysis, GTPase activity is stimulated by the 30S ribosomal subunit.</text>
</comment>
<dbReference type="GO" id="GO:0005737">
    <property type="term" value="C:cytoplasm"/>
    <property type="evidence" value="ECO:0007669"/>
    <property type="project" value="UniProtKB-SubCell"/>
</dbReference>
<dbReference type="InterPro" id="IPR004881">
    <property type="entry name" value="Ribosome_biogen_GTPase_RsgA"/>
</dbReference>
<keyword evidence="3" id="KW-0862">Zinc</keyword>
<gene>
    <name evidence="3 6" type="primary">rsgA</name>
    <name evidence="6" type="ORF">D5R40_06800</name>
</gene>
<evidence type="ECO:0000259" key="5">
    <source>
        <dbReference type="PROSITE" id="PS51721"/>
    </source>
</evidence>
<dbReference type="PANTHER" id="PTHR32120:SF11">
    <property type="entry name" value="SMALL RIBOSOMAL SUBUNIT BIOGENESIS GTPASE RSGA 1, MITOCHONDRIAL-RELATED"/>
    <property type="match status" value="1"/>
</dbReference>
<protein>
    <recommendedName>
        <fullName evidence="3">Small ribosomal subunit biogenesis GTPase RsgA</fullName>
        <ecNumber evidence="3">3.6.1.-</ecNumber>
    </recommendedName>
</protein>
<comment type="subcellular location">
    <subcellularLocation>
        <location evidence="3">Cytoplasm</location>
    </subcellularLocation>
</comment>
<accession>A0A3N6PG80</accession>
<keyword evidence="1 3" id="KW-0547">Nucleotide-binding</keyword>
<keyword evidence="2 3" id="KW-0342">GTP-binding</keyword>
<dbReference type="InterPro" id="IPR027417">
    <property type="entry name" value="P-loop_NTPase"/>
</dbReference>
<dbReference type="EMBL" id="RCBY01000025">
    <property type="protein sequence ID" value="RQH49880.1"/>
    <property type="molecule type" value="Genomic_DNA"/>
</dbReference>
<dbReference type="InterPro" id="IPR010914">
    <property type="entry name" value="RsgA_GTPase_dom"/>
</dbReference>
<feature type="binding site" evidence="3">
    <location>
        <begin position="198"/>
        <end position="206"/>
    </location>
    <ligand>
        <name>GTP</name>
        <dbReference type="ChEBI" id="CHEBI:37565"/>
    </ligand>
</feature>
<dbReference type="SUPFAM" id="SSF52540">
    <property type="entry name" value="P-loop containing nucleoside triphosphate hydrolases"/>
    <property type="match status" value="1"/>
</dbReference>
<comment type="caution">
    <text evidence="6">The sequence shown here is derived from an EMBL/GenBank/DDBJ whole genome shotgun (WGS) entry which is preliminary data.</text>
</comment>
<keyword evidence="3" id="KW-0694">RNA-binding</keyword>
<dbReference type="PANTHER" id="PTHR32120">
    <property type="entry name" value="SMALL RIBOSOMAL SUBUNIT BIOGENESIS GTPASE RSGA"/>
    <property type="match status" value="1"/>
</dbReference>
<dbReference type="EC" id="3.6.1.-" evidence="3"/>
<comment type="similarity">
    <text evidence="3">Belongs to the TRAFAC class YlqF/YawG GTPase family. RsgA subfamily.</text>
</comment>
<keyword evidence="3" id="KW-0479">Metal-binding</keyword>
<feature type="binding site" evidence="3">
    <location>
        <begin position="140"/>
        <end position="143"/>
    </location>
    <ligand>
        <name>GTP</name>
        <dbReference type="ChEBI" id="CHEBI:37565"/>
    </ligand>
</feature>
<feature type="domain" description="EngC GTPase" evidence="4">
    <location>
        <begin position="100"/>
        <end position="254"/>
    </location>
</feature>
<dbReference type="Gene3D" id="1.10.40.50">
    <property type="entry name" value="Probable gtpase engc, domain 3"/>
    <property type="match status" value="1"/>
</dbReference>
<dbReference type="AlphaFoldDB" id="A0A3N6PG80"/>
<evidence type="ECO:0000313" key="7">
    <source>
        <dbReference type="Proteomes" id="UP000269154"/>
    </source>
</evidence>
<feature type="domain" description="CP-type G" evidence="5">
    <location>
        <begin position="91"/>
        <end position="256"/>
    </location>
</feature>
<dbReference type="OrthoDB" id="9809485at2"/>
<evidence type="ECO:0000256" key="1">
    <source>
        <dbReference type="ARBA" id="ARBA00022741"/>
    </source>
</evidence>
<dbReference type="HAMAP" id="MF_01820">
    <property type="entry name" value="GTPase_RsgA"/>
    <property type="match status" value="1"/>
</dbReference>
<keyword evidence="3" id="KW-0963">Cytoplasm</keyword>
<proteinExistence type="inferred from homology"/>
<dbReference type="GO" id="GO:0005525">
    <property type="term" value="F:GTP binding"/>
    <property type="evidence" value="ECO:0007669"/>
    <property type="project" value="UniProtKB-UniRule"/>
</dbReference>
<dbReference type="Pfam" id="PF03193">
    <property type="entry name" value="RsgA_GTPase"/>
    <property type="match status" value="1"/>
</dbReference>
<dbReference type="Gene3D" id="3.40.50.300">
    <property type="entry name" value="P-loop containing nucleotide triphosphate hydrolases"/>
    <property type="match status" value="1"/>
</dbReference>
<dbReference type="PROSITE" id="PS50936">
    <property type="entry name" value="ENGC_GTPASE"/>
    <property type="match status" value="1"/>
</dbReference>
<name>A0A3N6PG80_9CYAN</name>
<dbReference type="NCBIfam" id="TIGR00157">
    <property type="entry name" value="ribosome small subunit-dependent GTPase A"/>
    <property type="match status" value="1"/>
</dbReference>